<reference evidence="1" key="1">
    <citation type="submission" date="2023-05" db="EMBL/GenBank/DDBJ databases">
        <title>Nepenthes gracilis genome sequencing.</title>
        <authorList>
            <person name="Fukushima K."/>
        </authorList>
    </citation>
    <scope>NUCLEOTIDE SEQUENCE</scope>
    <source>
        <strain evidence="1">SING2019-196</strain>
    </source>
</reference>
<accession>A0AAD3SRJ2</accession>
<comment type="caution">
    <text evidence="1">The sequence shown here is derived from an EMBL/GenBank/DDBJ whole genome shotgun (WGS) entry which is preliminary data.</text>
</comment>
<gene>
    <name evidence="1" type="ORF">Nepgr_016978</name>
</gene>
<keyword evidence="2" id="KW-1185">Reference proteome</keyword>
<dbReference type="Proteomes" id="UP001279734">
    <property type="component" value="Unassembled WGS sequence"/>
</dbReference>
<proteinExistence type="predicted"/>
<sequence>MTPTPRWNSVGCLIPDLCMLPPISGWQNGYFKEMRSPSTVLLKFIALSKDDSPFWHLFTHLKWYRLLLVKASDASGIELSFSCNDFTLIGNSSDITNTAECILV</sequence>
<evidence type="ECO:0000313" key="1">
    <source>
        <dbReference type="EMBL" id="GMH15137.1"/>
    </source>
</evidence>
<protein>
    <submittedName>
        <fullName evidence="1">Uncharacterized protein</fullName>
    </submittedName>
</protein>
<name>A0AAD3SRJ2_NEPGR</name>
<dbReference type="EMBL" id="BSYO01000015">
    <property type="protein sequence ID" value="GMH15137.1"/>
    <property type="molecule type" value="Genomic_DNA"/>
</dbReference>
<evidence type="ECO:0000313" key="2">
    <source>
        <dbReference type="Proteomes" id="UP001279734"/>
    </source>
</evidence>
<dbReference type="AlphaFoldDB" id="A0AAD3SRJ2"/>
<organism evidence="1 2">
    <name type="scientific">Nepenthes gracilis</name>
    <name type="common">Slender pitcher plant</name>
    <dbReference type="NCBI Taxonomy" id="150966"/>
    <lineage>
        <taxon>Eukaryota</taxon>
        <taxon>Viridiplantae</taxon>
        <taxon>Streptophyta</taxon>
        <taxon>Embryophyta</taxon>
        <taxon>Tracheophyta</taxon>
        <taxon>Spermatophyta</taxon>
        <taxon>Magnoliopsida</taxon>
        <taxon>eudicotyledons</taxon>
        <taxon>Gunneridae</taxon>
        <taxon>Pentapetalae</taxon>
        <taxon>Caryophyllales</taxon>
        <taxon>Nepenthaceae</taxon>
        <taxon>Nepenthes</taxon>
    </lineage>
</organism>